<sequence length="168" mass="18340">MYVKRCASRGLIKARSFRWSGLPALHKWRTHGLEPTENRFDRTPAPATVGDHLTIGQVDDGPTILLEIVVPREQPRLLGSTRLVSFGRLVEAVKFDGQPSALANADDGKVQPVRLTTGTPHVVLHLDVIGIEAVHLVQDVVDEFQLIGGVSGSLRLMLDEEPAVGSRL</sequence>
<accession>A0A975T0H4</accession>
<proteinExistence type="predicted"/>
<keyword evidence="2" id="KW-1185">Reference proteome</keyword>
<name>A0A975T0H4_9ACTN</name>
<dbReference type="AlphaFoldDB" id="A0A975T0H4"/>
<organism evidence="1 2">
    <name type="scientific">Nocardioides panacis</name>
    <dbReference type="NCBI Taxonomy" id="2849501"/>
    <lineage>
        <taxon>Bacteria</taxon>
        <taxon>Bacillati</taxon>
        <taxon>Actinomycetota</taxon>
        <taxon>Actinomycetes</taxon>
        <taxon>Propionibacteriales</taxon>
        <taxon>Nocardioidaceae</taxon>
        <taxon>Nocardioides</taxon>
    </lineage>
</organism>
<protein>
    <submittedName>
        <fullName evidence="1">Uncharacterized protein</fullName>
    </submittedName>
</protein>
<dbReference type="KEGG" id="nps:KRR39_05485"/>
<dbReference type="Proteomes" id="UP000683575">
    <property type="component" value="Chromosome"/>
</dbReference>
<gene>
    <name evidence="1" type="ORF">KRR39_05485</name>
</gene>
<evidence type="ECO:0000313" key="1">
    <source>
        <dbReference type="EMBL" id="QWZ09241.1"/>
    </source>
</evidence>
<dbReference type="EMBL" id="CP077062">
    <property type="protein sequence ID" value="QWZ09241.1"/>
    <property type="molecule type" value="Genomic_DNA"/>
</dbReference>
<evidence type="ECO:0000313" key="2">
    <source>
        <dbReference type="Proteomes" id="UP000683575"/>
    </source>
</evidence>
<reference evidence="1" key="1">
    <citation type="submission" date="2021-06" db="EMBL/GenBank/DDBJ databases">
        <title>Complete genome sequence of Nocardioides sp. G188.</title>
        <authorList>
            <person name="Im W.-T."/>
        </authorList>
    </citation>
    <scope>NUCLEOTIDE SEQUENCE</scope>
    <source>
        <strain evidence="1">G188</strain>
    </source>
</reference>
<dbReference type="RefSeq" id="WP_216941087.1">
    <property type="nucleotide sequence ID" value="NZ_CP077062.1"/>
</dbReference>